<accession>A0A4Z0BJ85</accession>
<dbReference type="AlphaFoldDB" id="A0A4Z0BJ85"/>
<gene>
    <name evidence="1" type="ORF">EZ242_13085</name>
</gene>
<keyword evidence="2" id="KW-1185">Reference proteome</keyword>
<dbReference type="EMBL" id="SMLL01000005">
    <property type="protein sequence ID" value="TFY98473.1"/>
    <property type="molecule type" value="Genomic_DNA"/>
</dbReference>
<evidence type="ECO:0000313" key="1">
    <source>
        <dbReference type="EMBL" id="TFY98473.1"/>
    </source>
</evidence>
<dbReference type="RefSeq" id="WP_135285624.1">
    <property type="nucleotide sequence ID" value="NZ_SMLL01000005.1"/>
</dbReference>
<proteinExistence type="predicted"/>
<comment type="caution">
    <text evidence="1">The sequence shown here is derived from an EMBL/GenBank/DDBJ whole genome shotgun (WGS) entry which is preliminary data.</text>
</comment>
<sequence length="59" mass="6592">MSDTIYLINGVIYQIASRDAHLVVLTLVDDPHDNSPPDQLEYDSNEFDRKIAAGDISVM</sequence>
<reference evidence="1 2" key="1">
    <citation type="submission" date="2019-03" db="EMBL/GenBank/DDBJ databases">
        <title>Ramlibacter rhizophilus CCTCC AB2015357, whole genome shotgun sequence.</title>
        <authorList>
            <person name="Zhang X."/>
            <person name="Feng G."/>
            <person name="Zhu H."/>
        </authorList>
    </citation>
    <scope>NUCLEOTIDE SEQUENCE [LARGE SCALE GENOMIC DNA]</scope>
    <source>
        <strain evidence="1 2">CCTCC AB2015357</strain>
    </source>
</reference>
<organism evidence="1 2">
    <name type="scientific">Ramlibacter rhizophilus</name>
    <dbReference type="NCBI Taxonomy" id="1781167"/>
    <lineage>
        <taxon>Bacteria</taxon>
        <taxon>Pseudomonadati</taxon>
        <taxon>Pseudomonadota</taxon>
        <taxon>Betaproteobacteria</taxon>
        <taxon>Burkholderiales</taxon>
        <taxon>Comamonadaceae</taxon>
        <taxon>Ramlibacter</taxon>
    </lineage>
</organism>
<name>A0A4Z0BJ85_9BURK</name>
<protein>
    <submittedName>
        <fullName evidence="1">Uncharacterized protein</fullName>
    </submittedName>
</protein>
<evidence type="ECO:0000313" key="2">
    <source>
        <dbReference type="Proteomes" id="UP000297564"/>
    </source>
</evidence>
<dbReference type="Proteomes" id="UP000297564">
    <property type="component" value="Unassembled WGS sequence"/>
</dbReference>